<dbReference type="AlphaFoldDB" id="A0A6A0A8H3"/>
<evidence type="ECO:0000313" key="2">
    <source>
        <dbReference type="EMBL" id="GFH28999.1"/>
    </source>
</evidence>
<proteinExistence type="predicted"/>
<keyword evidence="3" id="KW-1185">Reference proteome</keyword>
<feature type="non-terminal residue" evidence="2">
    <location>
        <position position="1"/>
    </location>
</feature>
<feature type="compositionally biased region" description="Basic and acidic residues" evidence="1">
    <location>
        <begin position="51"/>
        <end position="75"/>
    </location>
</feature>
<accession>A0A6A0A8H3</accession>
<gene>
    <name evidence="2" type="ORF">HaLaN_27583</name>
</gene>
<protein>
    <submittedName>
        <fullName evidence="2">Uncharacterized protein</fullName>
    </submittedName>
</protein>
<evidence type="ECO:0000256" key="1">
    <source>
        <dbReference type="SAM" id="MobiDB-lite"/>
    </source>
</evidence>
<dbReference type="Proteomes" id="UP000485058">
    <property type="component" value="Unassembled WGS sequence"/>
</dbReference>
<evidence type="ECO:0000313" key="3">
    <source>
        <dbReference type="Proteomes" id="UP000485058"/>
    </source>
</evidence>
<name>A0A6A0A8H3_HAELA</name>
<sequence>TAARTVSECGQVPPALRRTCSQNQRGHRNRVDCGRSCLKAADQWAETGETGNRDLRFRKREGSEGIAKDSTHQPG</sequence>
<comment type="caution">
    <text evidence="2">The sequence shown here is derived from an EMBL/GenBank/DDBJ whole genome shotgun (WGS) entry which is preliminary data.</text>
</comment>
<dbReference type="EMBL" id="BLLF01004135">
    <property type="protein sequence ID" value="GFH28999.1"/>
    <property type="molecule type" value="Genomic_DNA"/>
</dbReference>
<reference evidence="2 3" key="1">
    <citation type="submission" date="2020-02" db="EMBL/GenBank/DDBJ databases">
        <title>Draft genome sequence of Haematococcus lacustris strain NIES-144.</title>
        <authorList>
            <person name="Morimoto D."/>
            <person name="Nakagawa S."/>
            <person name="Yoshida T."/>
            <person name="Sawayama S."/>
        </authorList>
    </citation>
    <scope>NUCLEOTIDE SEQUENCE [LARGE SCALE GENOMIC DNA]</scope>
    <source>
        <strain evidence="2 3">NIES-144</strain>
    </source>
</reference>
<feature type="region of interest" description="Disordered" evidence="1">
    <location>
        <begin position="50"/>
        <end position="75"/>
    </location>
</feature>
<organism evidence="2 3">
    <name type="scientific">Haematococcus lacustris</name>
    <name type="common">Green alga</name>
    <name type="synonym">Haematococcus pluvialis</name>
    <dbReference type="NCBI Taxonomy" id="44745"/>
    <lineage>
        <taxon>Eukaryota</taxon>
        <taxon>Viridiplantae</taxon>
        <taxon>Chlorophyta</taxon>
        <taxon>core chlorophytes</taxon>
        <taxon>Chlorophyceae</taxon>
        <taxon>CS clade</taxon>
        <taxon>Chlamydomonadales</taxon>
        <taxon>Haematococcaceae</taxon>
        <taxon>Haematococcus</taxon>
    </lineage>
</organism>